<proteinExistence type="predicted"/>
<dbReference type="AlphaFoldDB" id="B8D0Q6"/>
<dbReference type="eggNOG" id="ENOG502ZACX">
    <property type="taxonomic scope" value="Bacteria"/>
</dbReference>
<reference evidence="2 3" key="1">
    <citation type="journal article" date="2009" name="PLoS ONE">
        <title>Genome analysis of the anaerobic thermohalophilic bacterium Halothermothrix orenii.</title>
        <authorList>
            <person name="Mavromatis K."/>
            <person name="Ivanova N."/>
            <person name="Anderson I."/>
            <person name="Lykidis A."/>
            <person name="Hooper S.D."/>
            <person name="Sun H."/>
            <person name="Kunin V."/>
            <person name="Lapidus A."/>
            <person name="Hugenholtz P."/>
            <person name="Patel B."/>
            <person name="Kyrpides N.C."/>
        </authorList>
    </citation>
    <scope>NUCLEOTIDE SEQUENCE [LARGE SCALE GENOMIC DNA]</scope>
    <source>
        <strain evidence="3">H 168 / OCM 544 / DSM 9562</strain>
    </source>
</reference>
<evidence type="ECO:0000259" key="1">
    <source>
        <dbReference type="Pfam" id="PF00882"/>
    </source>
</evidence>
<dbReference type="Pfam" id="PF00882">
    <property type="entry name" value="Zn_dep_PLPC"/>
    <property type="match status" value="1"/>
</dbReference>
<gene>
    <name evidence="2" type="ordered locus">Hore_22470</name>
</gene>
<dbReference type="Proteomes" id="UP000000719">
    <property type="component" value="Chromosome"/>
</dbReference>
<evidence type="ECO:0000313" key="3">
    <source>
        <dbReference type="Proteomes" id="UP000000719"/>
    </source>
</evidence>
<dbReference type="InterPro" id="IPR029002">
    <property type="entry name" value="PLPC/GPLD1"/>
</dbReference>
<dbReference type="STRING" id="373903.Hore_22470"/>
<dbReference type="KEGG" id="hor:Hore_22470"/>
<feature type="domain" description="Phospholipase C/D" evidence="1">
    <location>
        <begin position="6"/>
        <end position="152"/>
    </location>
</feature>
<dbReference type="EMBL" id="CP001098">
    <property type="protein sequence ID" value="ACL70992.1"/>
    <property type="molecule type" value="Genomic_DNA"/>
</dbReference>
<evidence type="ECO:0000313" key="2">
    <source>
        <dbReference type="EMBL" id="ACL70992.1"/>
    </source>
</evidence>
<dbReference type="HOGENOM" id="CLU_064046_0_0_9"/>
<sequence>MPDFWTHILAGERVIDKLEDKKFQEIIKDNIKVFNLGCQGPDFFFYHQFWPWIKNKKGPATGADLHLKKVDQFLITGVDYLKDLSCKADFPLLGSYLAGLITHLSLDKWLHPLINSRTSNSLEHKWFEIQLDTYLMARLKGQRADRLYSREAIEVGPNLPGEIEAFYHYILKKVYGYRMADEDLAGFINGAYRDMKRVQRIFYSPRYLKKMLLKVLNWLLPLDITIYSYPEKVQSGFLENEEKEEVMTGFEKGVDEAAEFIDVVCQYINGRLNQEEVKSFLLPLVQVEG</sequence>
<protein>
    <recommendedName>
        <fullName evidence="1">Phospholipase C/D domain-containing protein</fullName>
    </recommendedName>
</protein>
<accession>B8D0Q6</accession>
<keyword evidence="3" id="KW-1185">Reference proteome</keyword>
<name>B8D0Q6_HALOH</name>
<organism evidence="2 3">
    <name type="scientific">Halothermothrix orenii (strain H 168 / OCM 544 / DSM 9562)</name>
    <dbReference type="NCBI Taxonomy" id="373903"/>
    <lineage>
        <taxon>Bacteria</taxon>
        <taxon>Bacillati</taxon>
        <taxon>Bacillota</taxon>
        <taxon>Clostridia</taxon>
        <taxon>Halanaerobiales</taxon>
        <taxon>Halothermotrichaceae</taxon>
        <taxon>Halothermothrix</taxon>
    </lineage>
</organism>
<dbReference type="RefSeq" id="WP_015923961.1">
    <property type="nucleotide sequence ID" value="NC_011899.1"/>
</dbReference>